<dbReference type="GO" id="GO:0008170">
    <property type="term" value="F:N-methyltransferase activity"/>
    <property type="evidence" value="ECO:0007669"/>
    <property type="project" value="InterPro"/>
</dbReference>
<evidence type="ECO:0000256" key="3">
    <source>
        <dbReference type="ARBA" id="ARBA00022679"/>
    </source>
</evidence>
<evidence type="ECO:0000256" key="5">
    <source>
        <dbReference type="ARBA" id="ARBA00023125"/>
    </source>
</evidence>
<dbReference type="Gene3D" id="3.90.220.20">
    <property type="entry name" value="DNA methylase specificity domains"/>
    <property type="match status" value="1"/>
</dbReference>
<keyword evidence="2" id="KW-0489">Methyltransferase</keyword>
<dbReference type="InterPro" id="IPR029063">
    <property type="entry name" value="SAM-dependent_MTases_sf"/>
</dbReference>
<evidence type="ECO:0000313" key="8">
    <source>
        <dbReference type="Proteomes" id="UP000792865"/>
    </source>
</evidence>
<keyword evidence="5" id="KW-0238">DNA-binding</keyword>
<dbReference type="GO" id="GO:0032259">
    <property type="term" value="P:methylation"/>
    <property type="evidence" value="ECO:0007669"/>
    <property type="project" value="UniProtKB-KW"/>
</dbReference>
<organism evidence="7 8">
    <name type="scientific">Candidatus Williamhamiltonella defendens</name>
    <dbReference type="NCBI Taxonomy" id="138072"/>
    <lineage>
        <taxon>Bacteria</taxon>
        <taxon>Pseudomonadati</taxon>
        <taxon>Pseudomonadota</taxon>
        <taxon>Gammaproteobacteria</taxon>
        <taxon>Enterobacterales</taxon>
        <taxon>Enterobacteriaceae</taxon>
        <taxon>aphid secondary symbionts</taxon>
        <taxon>Candidatus Williamhamiltonella</taxon>
    </lineage>
</organism>
<dbReference type="PANTHER" id="PTHR42998">
    <property type="entry name" value="TYPE I RESTRICTION ENZYME HINDVIIP M PROTEIN-RELATED"/>
    <property type="match status" value="1"/>
</dbReference>
<dbReference type="SUPFAM" id="SSF53335">
    <property type="entry name" value="S-adenosyl-L-methionine-dependent methyltransferases"/>
    <property type="match status" value="1"/>
</dbReference>
<dbReference type="InterPro" id="IPR002052">
    <property type="entry name" value="DNA_methylase_N6_adenine_CS"/>
</dbReference>
<dbReference type="PANTHER" id="PTHR42998:SF1">
    <property type="entry name" value="TYPE I RESTRICTION ENZYME HINDI METHYLASE SUBUNIT"/>
    <property type="match status" value="1"/>
</dbReference>
<dbReference type="Proteomes" id="UP000792865">
    <property type="component" value="Chromosome"/>
</dbReference>
<dbReference type="Pfam" id="PF02384">
    <property type="entry name" value="N6_Mtase"/>
    <property type="match status" value="1"/>
</dbReference>
<dbReference type="RefSeq" id="WP_095034625.1">
    <property type="nucleotide sequence ID" value="NZ_CAWNYN010000001.1"/>
</dbReference>
<name>A0AAC9VND9_9ENTR</name>
<dbReference type="GO" id="GO:0009307">
    <property type="term" value="P:DNA restriction-modification system"/>
    <property type="evidence" value="ECO:0007669"/>
    <property type="project" value="UniProtKB-KW"/>
</dbReference>
<proteinExistence type="inferred from homology"/>
<dbReference type="InterPro" id="IPR052916">
    <property type="entry name" value="Type-I_RE_MTase_Subunit"/>
</dbReference>
<protein>
    <recommendedName>
        <fullName evidence="6">DNA methylase adenine-specific domain-containing protein</fullName>
    </recommendedName>
</protein>
<dbReference type="InterPro" id="IPR044946">
    <property type="entry name" value="Restrct_endonuc_typeI_TRD_sf"/>
</dbReference>
<dbReference type="GO" id="GO:0003677">
    <property type="term" value="F:DNA binding"/>
    <property type="evidence" value="ECO:0007669"/>
    <property type="project" value="UniProtKB-KW"/>
</dbReference>
<dbReference type="Gene3D" id="3.40.50.150">
    <property type="entry name" value="Vaccinia Virus protein VP39"/>
    <property type="match status" value="1"/>
</dbReference>
<keyword evidence="3" id="KW-0808">Transferase</keyword>
<dbReference type="SUPFAM" id="SSF116734">
    <property type="entry name" value="DNA methylase specificity domain"/>
    <property type="match status" value="1"/>
</dbReference>
<evidence type="ECO:0000256" key="4">
    <source>
        <dbReference type="ARBA" id="ARBA00022747"/>
    </source>
</evidence>
<dbReference type="EMBL" id="CP022932">
    <property type="protein sequence ID" value="ASV34067.1"/>
    <property type="molecule type" value="Genomic_DNA"/>
</dbReference>
<feature type="domain" description="DNA methylase adenine-specific" evidence="6">
    <location>
        <begin position="312"/>
        <end position="654"/>
    </location>
</feature>
<comment type="similarity">
    <text evidence="1">Belongs to the N(4)/N(6)-methyltransferase family.</text>
</comment>
<dbReference type="PRINTS" id="PR00507">
    <property type="entry name" value="N12N6MTFRASE"/>
</dbReference>
<evidence type="ECO:0000259" key="6">
    <source>
        <dbReference type="Pfam" id="PF02384"/>
    </source>
</evidence>
<dbReference type="InterPro" id="IPR003356">
    <property type="entry name" value="DNA_methylase_A-5"/>
</dbReference>
<gene>
    <name evidence="7" type="ORF">CJJ18_08900</name>
</gene>
<keyword evidence="4" id="KW-0680">Restriction system</keyword>
<evidence type="ECO:0000256" key="1">
    <source>
        <dbReference type="ARBA" id="ARBA00006594"/>
    </source>
</evidence>
<evidence type="ECO:0000256" key="2">
    <source>
        <dbReference type="ARBA" id="ARBA00022603"/>
    </source>
</evidence>
<dbReference type="PROSITE" id="PS00092">
    <property type="entry name" value="N6_MTASE"/>
    <property type="match status" value="1"/>
</dbReference>
<dbReference type="Gene3D" id="3.90.1570.30">
    <property type="match status" value="1"/>
</dbReference>
<accession>A0AAC9VND9</accession>
<sequence length="894" mass="101739">MKNIFCNSDNLHNEADVENFFLMKLLTELGYEDQNIRPKRSLAELSVKKLNSRRAVKYRPDYGVVLKNKIRLIVEAKSPSESLEDHILQPRDYCATINGEHEKNKPVKYFLLSNGNLTQLYKHDLNMPILALSFSDFENDNNKFKKIKELLNVNELSKETEDSNEENSLQLKKAPLKDVNEAFAWCHQFIYKNDNISQGAAFMEFVKIVALKLLSDREIRDKYPNKVEEEQFNVPLADVRFSRKLLAEQEKHTANPLSSIWFSDFISKMEIEISTKKKKRIFEKDDQINLTPETINGVVSKLEHLFLFGIDADLNGRLFETFLSATMRGKDLGQYFTPRSVVKLGVALAGLKIDAQDISRSDRVYDGCCGTGGFLIDVFADMWSKIEKNPSLSKEKKEEYKQAIAYGHIFGSDIGRDPNLSRIARLNMYLHGDGGSCIYNIDALDKELPVHKTDKPELLAEKEQMRNIYANKEGFFDVIITNPPFAKKYSIGKSKDKEKNEISNAERILSQYSLKTYDAGKVKTELRSNLMFMERYYDVLKKGGRLLTVIDDGILNGKDYSWFRDWLREKFIINAVVSLPGDAFQRSMARVKTSILILTKKHTENESQPSIFMYPCVFVGIDDPARARTLPIDAHNKKKAKEEIEDISHEYQKFTSGNGNEKYIVDADRISDRLDVKHCLMTVGSNKENWLSKGFKVTKIEDALELKVFTEDEVIECAEHSATEVPLIVRYDGSSEAGNAIFPADTQYNRLYRVSEGDVVISNIAASYGSIAVVPEDLGGCVVSSEYTILRAKPGFEPKMLWAILRSPVVLSEILLVATGANRTRVKWDAMKSLSIPYPKETTEKEFVESLLKLEALEKETVSSKKQIIDLAVNNLELVTNDAEIILSAFKPQK</sequence>
<evidence type="ECO:0000313" key="7">
    <source>
        <dbReference type="EMBL" id="ASV34067.1"/>
    </source>
</evidence>
<reference evidence="7" key="1">
    <citation type="submission" date="2017-08" db="EMBL/GenBank/DDBJ databases">
        <title>Genome sequence of Candidatus Hamiltonella defensa from Acyrthosiphon pisum strain MI47.</title>
        <authorList>
            <person name="Patel V.A."/>
            <person name="Chevignon G."/>
            <person name="Russell J.A."/>
            <person name="Oliver K.M."/>
        </authorList>
    </citation>
    <scope>NUCLEOTIDE SEQUENCE</scope>
    <source>
        <strain evidence="7">MI47</strain>
    </source>
</reference>
<dbReference type="AlphaFoldDB" id="A0AAC9VND9"/>